<accession>A0A4Q0LXM4</accession>
<evidence type="ECO:0000313" key="1">
    <source>
        <dbReference type="EMBL" id="RXF60039.1"/>
    </source>
</evidence>
<name>A0A4Q0LXM4_9LACO</name>
<comment type="caution">
    <text evidence="1">The sequence shown here is derived from an EMBL/GenBank/DDBJ whole genome shotgun (WGS) entry which is preliminary data.</text>
</comment>
<protein>
    <recommendedName>
        <fullName evidence="3">DUF4054 domain-containing protein</fullName>
    </recommendedName>
</protein>
<dbReference type="RefSeq" id="WP_101885509.1">
    <property type="nucleotide sequence ID" value="NZ_JABERN010000073.1"/>
</dbReference>
<dbReference type="AlphaFoldDB" id="A0A4Q0LXM4"/>
<sequence>MNTDDPVVPITALKNAAPKLTQSMSDDTLKELIHDATVNTLADGFPQPVDGKWNDITLTAIKYLALHLASMDTSAGQGILDEKVAVLERKYESKIGKDWLHSSVWGLYYYRLWKLFGSGSNRYGVVQH</sequence>
<dbReference type="EMBL" id="SCLX01000005">
    <property type="protein sequence ID" value="RXF60039.1"/>
    <property type="molecule type" value="Genomic_DNA"/>
</dbReference>
<dbReference type="Proteomes" id="UP000289808">
    <property type="component" value="Unassembled WGS sequence"/>
</dbReference>
<evidence type="ECO:0000313" key="2">
    <source>
        <dbReference type="Proteomes" id="UP000289808"/>
    </source>
</evidence>
<organism evidence="1 2">
    <name type="scientific">Lactobacillus crispatus</name>
    <dbReference type="NCBI Taxonomy" id="47770"/>
    <lineage>
        <taxon>Bacteria</taxon>
        <taxon>Bacillati</taxon>
        <taxon>Bacillota</taxon>
        <taxon>Bacilli</taxon>
        <taxon>Lactobacillales</taxon>
        <taxon>Lactobacillaceae</taxon>
        <taxon>Lactobacillus</taxon>
    </lineage>
</organism>
<proteinExistence type="predicted"/>
<reference evidence="1 2" key="1">
    <citation type="submission" date="2019-01" db="EMBL/GenBank/DDBJ databases">
        <title>The genome sequence of Lactobacillus crispatus L49.</title>
        <authorList>
            <person name="Zhong J."/>
            <person name="Zhang J."/>
        </authorList>
    </citation>
    <scope>NUCLEOTIDE SEQUENCE [LARGE SCALE GENOMIC DNA]</scope>
    <source>
        <strain evidence="1 2">L49</strain>
    </source>
</reference>
<evidence type="ECO:0008006" key="3">
    <source>
        <dbReference type="Google" id="ProtNLM"/>
    </source>
</evidence>
<gene>
    <name evidence="1" type="ORF">ERD32_01335</name>
</gene>